<evidence type="ECO:0000256" key="1">
    <source>
        <dbReference type="SAM" id="MobiDB-lite"/>
    </source>
</evidence>
<feature type="region of interest" description="Disordered" evidence="1">
    <location>
        <begin position="174"/>
        <end position="203"/>
    </location>
</feature>
<feature type="compositionally biased region" description="Low complexity" evidence="1">
    <location>
        <begin position="174"/>
        <end position="189"/>
    </location>
</feature>
<keyword evidence="2" id="KW-1185">Reference proteome</keyword>
<proteinExistence type="predicted"/>
<feature type="compositionally biased region" description="Polar residues" evidence="1">
    <location>
        <begin position="92"/>
        <end position="101"/>
    </location>
</feature>
<feature type="compositionally biased region" description="Basic residues" evidence="1">
    <location>
        <begin position="1"/>
        <end position="11"/>
    </location>
</feature>
<feature type="region of interest" description="Disordered" evidence="1">
    <location>
        <begin position="1"/>
        <end position="130"/>
    </location>
</feature>
<evidence type="ECO:0000313" key="3">
    <source>
        <dbReference type="RefSeq" id="XP_055870540.1"/>
    </source>
</evidence>
<dbReference type="AlphaFoldDB" id="A0A9W2Z6J9"/>
<gene>
    <name evidence="3" type="primary">LOC129923474</name>
</gene>
<feature type="compositionally biased region" description="Basic and acidic residues" evidence="1">
    <location>
        <begin position="12"/>
        <end position="24"/>
    </location>
</feature>
<accession>A0A9W2Z6J9</accession>
<feature type="compositionally biased region" description="Polar residues" evidence="1">
    <location>
        <begin position="32"/>
        <end position="42"/>
    </location>
</feature>
<sequence length="203" mass="22940">MRRQKNRSPSRRIRESDLMEERSYKNIRGYNTRGNLETNCFQSGIEKRNESPEKTNTPKKFRNTKHSEDSWSKEEGDVSEDDESSSHPPCHQSLSTLSSEGVLSEEDMTSNRSGHQDGSGGNGLLSTGSAENLQAELTKFTNIPDGLSDREKTVRKMKNKVNSHDRIFEKCDTETSSSSDECSDMTVSSTIHKTRSLETSTHW</sequence>
<protein>
    <submittedName>
        <fullName evidence="3">Uncharacterized protein LOC129923474 isoform X1</fullName>
    </submittedName>
</protein>
<dbReference type="RefSeq" id="XP_055870540.1">
    <property type="nucleotide sequence ID" value="XM_056014565.1"/>
</dbReference>
<reference evidence="3" key="1">
    <citation type="submission" date="2025-08" db="UniProtKB">
        <authorList>
            <consortium name="RefSeq"/>
        </authorList>
    </citation>
    <scope>IDENTIFICATION</scope>
</reference>
<evidence type="ECO:0000313" key="2">
    <source>
        <dbReference type="Proteomes" id="UP001165740"/>
    </source>
</evidence>
<organism evidence="2 3">
    <name type="scientific">Biomphalaria glabrata</name>
    <name type="common">Bloodfluke planorb</name>
    <name type="synonym">Freshwater snail</name>
    <dbReference type="NCBI Taxonomy" id="6526"/>
    <lineage>
        <taxon>Eukaryota</taxon>
        <taxon>Metazoa</taxon>
        <taxon>Spiralia</taxon>
        <taxon>Lophotrochozoa</taxon>
        <taxon>Mollusca</taxon>
        <taxon>Gastropoda</taxon>
        <taxon>Heterobranchia</taxon>
        <taxon>Euthyneura</taxon>
        <taxon>Panpulmonata</taxon>
        <taxon>Hygrophila</taxon>
        <taxon>Lymnaeoidea</taxon>
        <taxon>Planorbidae</taxon>
        <taxon>Biomphalaria</taxon>
    </lineage>
</organism>
<feature type="compositionally biased region" description="Basic and acidic residues" evidence="1">
    <location>
        <begin position="65"/>
        <end position="76"/>
    </location>
</feature>
<dbReference type="Proteomes" id="UP001165740">
    <property type="component" value="Chromosome 16"/>
</dbReference>
<dbReference type="GeneID" id="129923474"/>
<dbReference type="OrthoDB" id="6158705at2759"/>
<name>A0A9W2Z6J9_BIOGL</name>